<keyword evidence="2" id="KW-0238">DNA-binding</keyword>
<accession>A0A5J5GIA9</accession>
<dbReference type="PANTHER" id="PTHR42756">
    <property type="entry name" value="TRANSCRIPTIONAL REGULATOR, MARR"/>
    <property type="match status" value="1"/>
</dbReference>
<dbReference type="InterPro" id="IPR036390">
    <property type="entry name" value="WH_DNA-bd_sf"/>
</dbReference>
<name>A0A5J5GIA9_9RHOB</name>
<dbReference type="SUPFAM" id="SSF46785">
    <property type="entry name" value="Winged helix' DNA-binding domain"/>
    <property type="match status" value="1"/>
</dbReference>
<organism evidence="5 6">
    <name type="scientific">Histidinibacterium aquaticum</name>
    <dbReference type="NCBI Taxonomy" id="2613962"/>
    <lineage>
        <taxon>Bacteria</taxon>
        <taxon>Pseudomonadati</taxon>
        <taxon>Pseudomonadota</taxon>
        <taxon>Alphaproteobacteria</taxon>
        <taxon>Rhodobacterales</taxon>
        <taxon>Paracoccaceae</taxon>
        <taxon>Histidinibacterium</taxon>
    </lineage>
</organism>
<keyword evidence="1" id="KW-0805">Transcription regulation</keyword>
<dbReference type="AlphaFoldDB" id="A0A5J5GIA9"/>
<dbReference type="Gene3D" id="1.10.10.10">
    <property type="entry name" value="Winged helix-like DNA-binding domain superfamily/Winged helix DNA-binding domain"/>
    <property type="match status" value="1"/>
</dbReference>
<sequence length="159" mass="17910">MDEDVAVRDQESVEMGPLLDSLGLLLRLSQLQSFGAFFRDMEEVGLRPGEISVLVLIGQNPGIRQGIVARTLRVKRAHMAKMMAGMERDGIVSRRAPEDDRRALELRLTEAGRARLDAVMPVFLEHEARRPATLTRAEEATLKRLLRKYLALPDPEVRP</sequence>
<evidence type="ECO:0000313" key="5">
    <source>
        <dbReference type="EMBL" id="KAA9007857.1"/>
    </source>
</evidence>
<dbReference type="RefSeq" id="WP_150445139.1">
    <property type="nucleotide sequence ID" value="NZ_VYQE01000003.1"/>
</dbReference>
<dbReference type="Proteomes" id="UP000326554">
    <property type="component" value="Unassembled WGS sequence"/>
</dbReference>
<dbReference type="SMART" id="SM00347">
    <property type="entry name" value="HTH_MARR"/>
    <property type="match status" value="1"/>
</dbReference>
<protein>
    <submittedName>
        <fullName evidence="5">MarR family transcriptional regulator</fullName>
    </submittedName>
</protein>
<feature type="domain" description="HTH marR-type" evidence="4">
    <location>
        <begin position="12"/>
        <end position="151"/>
    </location>
</feature>
<evidence type="ECO:0000256" key="1">
    <source>
        <dbReference type="ARBA" id="ARBA00023015"/>
    </source>
</evidence>
<evidence type="ECO:0000259" key="4">
    <source>
        <dbReference type="PROSITE" id="PS50995"/>
    </source>
</evidence>
<keyword evidence="6" id="KW-1185">Reference proteome</keyword>
<gene>
    <name evidence="5" type="ORF">F3S47_10045</name>
</gene>
<dbReference type="PRINTS" id="PR00598">
    <property type="entry name" value="HTHMARR"/>
</dbReference>
<dbReference type="GO" id="GO:0003677">
    <property type="term" value="F:DNA binding"/>
    <property type="evidence" value="ECO:0007669"/>
    <property type="project" value="UniProtKB-KW"/>
</dbReference>
<keyword evidence="3" id="KW-0804">Transcription</keyword>
<reference evidence="5 6" key="1">
    <citation type="submission" date="2019-09" db="EMBL/GenBank/DDBJ databases">
        <authorList>
            <person name="Park J.-S."/>
            <person name="Choi H.-J."/>
        </authorList>
    </citation>
    <scope>NUCLEOTIDE SEQUENCE [LARGE SCALE GENOMIC DNA]</scope>
    <source>
        <strain evidence="5 6">176SS1-4</strain>
    </source>
</reference>
<dbReference type="InterPro" id="IPR000835">
    <property type="entry name" value="HTH_MarR-typ"/>
</dbReference>
<proteinExistence type="predicted"/>
<dbReference type="Pfam" id="PF01047">
    <property type="entry name" value="MarR"/>
    <property type="match status" value="1"/>
</dbReference>
<comment type="caution">
    <text evidence="5">The sequence shown here is derived from an EMBL/GenBank/DDBJ whole genome shotgun (WGS) entry which is preliminary data.</text>
</comment>
<dbReference type="PANTHER" id="PTHR42756:SF1">
    <property type="entry name" value="TRANSCRIPTIONAL REPRESSOR OF EMRAB OPERON"/>
    <property type="match status" value="1"/>
</dbReference>
<dbReference type="EMBL" id="VYQE01000003">
    <property type="protein sequence ID" value="KAA9007857.1"/>
    <property type="molecule type" value="Genomic_DNA"/>
</dbReference>
<evidence type="ECO:0000313" key="6">
    <source>
        <dbReference type="Proteomes" id="UP000326554"/>
    </source>
</evidence>
<dbReference type="InterPro" id="IPR036388">
    <property type="entry name" value="WH-like_DNA-bd_sf"/>
</dbReference>
<dbReference type="GO" id="GO:0003700">
    <property type="term" value="F:DNA-binding transcription factor activity"/>
    <property type="evidence" value="ECO:0007669"/>
    <property type="project" value="InterPro"/>
</dbReference>
<evidence type="ECO:0000256" key="3">
    <source>
        <dbReference type="ARBA" id="ARBA00023163"/>
    </source>
</evidence>
<evidence type="ECO:0000256" key="2">
    <source>
        <dbReference type="ARBA" id="ARBA00023125"/>
    </source>
</evidence>
<dbReference type="PROSITE" id="PS50995">
    <property type="entry name" value="HTH_MARR_2"/>
    <property type="match status" value="1"/>
</dbReference>